<dbReference type="EMBL" id="JAUSVM010000001">
    <property type="protein sequence ID" value="MDQ0425368.1"/>
    <property type="molecule type" value="Genomic_DNA"/>
</dbReference>
<dbReference type="InterPro" id="IPR011712">
    <property type="entry name" value="Sig_transdc_His_kin_sub3_dim/P"/>
</dbReference>
<evidence type="ECO:0000259" key="5">
    <source>
        <dbReference type="Pfam" id="PF07730"/>
    </source>
</evidence>
<keyword evidence="4" id="KW-0472">Membrane</keyword>
<dbReference type="InterPro" id="IPR036890">
    <property type="entry name" value="HATPase_C_sf"/>
</dbReference>
<keyword evidence="7" id="KW-1185">Reference proteome</keyword>
<dbReference type="RefSeq" id="WP_167748887.1">
    <property type="nucleotide sequence ID" value="NZ_JAUSVM010000001.1"/>
</dbReference>
<dbReference type="Gene3D" id="1.20.5.1930">
    <property type="match status" value="1"/>
</dbReference>
<dbReference type="Pfam" id="PF07730">
    <property type="entry name" value="HisKA_3"/>
    <property type="match status" value="1"/>
</dbReference>
<feature type="transmembrane region" description="Helical" evidence="4">
    <location>
        <begin position="165"/>
        <end position="190"/>
    </location>
</feature>
<reference evidence="6 7" key="1">
    <citation type="submission" date="2023-07" db="EMBL/GenBank/DDBJ databases">
        <title>Sequencing the genomes of 1000 actinobacteria strains.</title>
        <authorList>
            <person name="Klenk H.-P."/>
        </authorList>
    </citation>
    <scope>NUCLEOTIDE SEQUENCE [LARGE SCALE GENOMIC DNA]</scope>
    <source>
        <strain evidence="6 7">DSM 14785</strain>
    </source>
</reference>
<dbReference type="PANTHER" id="PTHR24421">
    <property type="entry name" value="NITRATE/NITRITE SENSOR PROTEIN NARX-RELATED"/>
    <property type="match status" value="1"/>
</dbReference>
<dbReference type="Proteomes" id="UP001240250">
    <property type="component" value="Unassembled WGS sequence"/>
</dbReference>
<accession>A0ABU0GJ67</accession>
<feature type="transmembrane region" description="Helical" evidence="4">
    <location>
        <begin position="134"/>
        <end position="153"/>
    </location>
</feature>
<keyword evidence="1 6" id="KW-0808">Transferase</keyword>
<sequence length="409" mass="42218">MSRPRPPGAPVTPDLRAVRGLTAASLGVAVVVAGLMPLLLAVDAPVDARSITLVVTTVLCLVLAFAAIGGTVEVAAGDAPSRTLVTTVVLTVVLACATWGVALVPPFAGWGWAFLVAYAGGAAACVVHGRRRLAVLLGTCVVIGLGGVLSEAASRDAPAAGQVDGALGTAIVVSVVALFVVMPLSIVWVLQVVVRLDDARRLADELAVARERLRFATDLHDLQGHHLHVIALKSELAERLLPDRPADAARELADIREAARTAIEDTRAVVHGYRTVTVDAEVRNAAAVLGSAGIRCATHVDAPGLPADVGGVLAVAVREAATNVLRHSAAQEATIVLVQDQGGGYRLTVTNDRPDPAGEPGTGLVGLRERLATQRGTVETHRDDDAFTLVVTVPPRPVGRPARRTAGAS</sequence>
<dbReference type="EC" id="2.7.13.3" evidence="6"/>
<keyword evidence="4" id="KW-0812">Transmembrane</keyword>
<keyword evidence="2 6" id="KW-0418">Kinase</keyword>
<dbReference type="PANTHER" id="PTHR24421:SF63">
    <property type="entry name" value="SENSOR HISTIDINE KINASE DESK"/>
    <property type="match status" value="1"/>
</dbReference>
<keyword evidence="3" id="KW-0902">Two-component regulatory system</keyword>
<name>A0ABU0GJ67_9CELL</name>
<keyword evidence="4" id="KW-1133">Transmembrane helix</keyword>
<feature type="transmembrane region" description="Helical" evidence="4">
    <location>
        <begin position="48"/>
        <end position="72"/>
    </location>
</feature>
<evidence type="ECO:0000313" key="6">
    <source>
        <dbReference type="EMBL" id="MDQ0425368.1"/>
    </source>
</evidence>
<evidence type="ECO:0000256" key="2">
    <source>
        <dbReference type="ARBA" id="ARBA00022777"/>
    </source>
</evidence>
<feature type="transmembrane region" description="Helical" evidence="4">
    <location>
        <begin position="110"/>
        <end position="127"/>
    </location>
</feature>
<dbReference type="InterPro" id="IPR050482">
    <property type="entry name" value="Sensor_HK_TwoCompSys"/>
</dbReference>
<evidence type="ECO:0000313" key="7">
    <source>
        <dbReference type="Proteomes" id="UP001240250"/>
    </source>
</evidence>
<evidence type="ECO:0000256" key="3">
    <source>
        <dbReference type="ARBA" id="ARBA00023012"/>
    </source>
</evidence>
<evidence type="ECO:0000256" key="4">
    <source>
        <dbReference type="SAM" id="Phobius"/>
    </source>
</evidence>
<protein>
    <submittedName>
        <fullName evidence="6">Two-component system sensor histidine kinase DesK</fullName>
        <ecNumber evidence="6">2.7.13.3</ecNumber>
    </submittedName>
</protein>
<feature type="transmembrane region" description="Helical" evidence="4">
    <location>
        <begin position="84"/>
        <end position="104"/>
    </location>
</feature>
<dbReference type="CDD" id="cd16917">
    <property type="entry name" value="HATPase_UhpB-NarQ-NarX-like"/>
    <property type="match status" value="1"/>
</dbReference>
<gene>
    <name evidence="6" type="ORF">JO380_001749</name>
</gene>
<feature type="transmembrane region" description="Helical" evidence="4">
    <location>
        <begin position="21"/>
        <end position="42"/>
    </location>
</feature>
<feature type="domain" description="Signal transduction histidine kinase subgroup 3 dimerisation and phosphoacceptor" evidence="5">
    <location>
        <begin position="211"/>
        <end position="276"/>
    </location>
</feature>
<comment type="caution">
    <text evidence="6">The sequence shown here is derived from an EMBL/GenBank/DDBJ whole genome shotgun (WGS) entry which is preliminary data.</text>
</comment>
<dbReference type="GO" id="GO:0004673">
    <property type="term" value="F:protein histidine kinase activity"/>
    <property type="evidence" value="ECO:0007669"/>
    <property type="project" value="UniProtKB-EC"/>
</dbReference>
<proteinExistence type="predicted"/>
<organism evidence="6 7">
    <name type="scientific">Cellulomonas iranensis</name>
    <dbReference type="NCBI Taxonomy" id="76862"/>
    <lineage>
        <taxon>Bacteria</taxon>
        <taxon>Bacillati</taxon>
        <taxon>Actinomycetota</taxon>
        <taxon>Actinomycetes</taxon>
        <taxon>Micrococcales</taxon>
        <taxon>Cellulomonadaceae</taxon>
        <taxon>Cellulomonas</taxon>
    </lineage>
</organism>
<dbReference type="Gene3D" id="3.30.565.10">
    <property type="entry name" value="Histidine kinase-like ATPase, C-terminal domain"/>
    <property type="match status" value="1"/>
</dbReference>
<dbReference type="SUPFAM" id="SSF55874">
    <property type="entry name" value="ATPase domain of HSP90 chaperone/DNA topoisomerase II/histidine kinase"/>
    <property type="match status" value="1"/>
</dbReference>
<evidence type="ECO:0000256" key="1">
    <source>
        <dbReference type="ARBA" id="ARBA00022679"/>
    </source>
</evidence>